<reference evidence="3" key="1">
    <citation type="journal article" date="2024" name="Gigascience">
        <title>Chromosome-level genome of the poultry shaft louse Menopon gallinae provides insight into the host-switching and adaptive evolution of parasitic lice.</title>
        <authorList>
            <person name="Xu Y."/>
            <person name="Ma L."/>
            <person name="Liu S."/>
            <person name="Liang Y."/>
            <person name="Liu Q."/>
            <person name="He Z."/>
            <person name="Tian L."/>
            <person name="Duan Y."/>
            <person name="Cai W."/>
            <person name="Li H."/>
            <person name="Song F."/>
        </authorList>
    </citation>
    <scope>NUCLEOTIDE SEQUENCE</scope>
    <source>
        <strain evidence="3">Cailab_2023a</strain>
    </source>
</reference>
<feature type="region of interest" description="Disordered" evidence="2">
    <location>
        <begin position="569"/>
        <end position="589"/>
    </location>
</feature>
<feature type="coiled-coil region" evidence="1">
    <location>
        <begin position="52"/>
        <end position="304"/>
    </location>
</feature>
<feature type="coiled-coil region" evidence="1">
    <location>
        <begin position="452"/>
        <end position="479"/>
    </location>
</feature>
<sequence>MGKLSVKDSTRLSVNEPESAKHAPVEELGFCGELPPDIIFPDQLNRHLQDQIHSLTLENGGLRRSLEELQDELRDTKAKLSKAQPVPTGRVAETADYKIAQLSKRLREQNAEMESLRTQTREAEAKLRSIEEKAPEMDKPVTPASPNELAEKDQQIRALAEKLQAANARLCDFRNQNQTLKQEMKLAQKVIENEVGEKCSVQELAKENGNWRGRAQQILALQNKVQMLQEQLSNTSTENPASNVLRQMEKDRRANYEETSKQLSQKTIQMEEMRKKLEATKARNRVLENELVHVKTKMNALSEKSVRDEQILNTLTSQINAFEDRGKEQMQCFFKIQESTRKVQQDLELERTKCEQLQRALADRDSRIRRMEEKIEDLRKNLKNKTEVEAAGSKNKNILTTDKSTDTYDMQDRKKSANVAEAERTRLLELLGVMNKRLEESRKDQSDAESQVRKERYKNARLETKIARLELEKIGAMKNGRSSYSQGTNRAGDGDSSEDLFATQQIEYLEEECLALKTRLETLQMEKDADLKMFAAIGEVKSSTMDFCEDDSQSRLRRLSGRSISENMVSKYSDRKSKTNKKSLVRSTSNTVRSGSVRLSSLSSDEFKFFDKSDRFSHQ</sequence>
<feature type="region of interest" description="Disordered" evidence="2">
    <location>
        <begin position="1"/>
        <end position="22"/>
    </location>
</feature>
<accession>A0AAW2I131</accession>
<evidence type="ECO:0008006" key="4">
    <source>
        <dbReference type="Google" id="ProtNLM"/>
    </source>
</evidence>
<dbReference type="InterPro" id="IPR038929">
    <property type="entry name" value="CCDC13"/>
</dbReference>
<feature type="compositionally biased region" description="Basic and acidic residues" evidence="2">
    <location>
        <begin position="1"/>
        <end position="10"/>
    </location>
</feature>
<comment type="caution">
    <text evidence="3">The sequence shown here is derived from an EMBL/GenBank/DDBJ whole genome shotgun (WGS) entry which is preliminary data.</text>
</comment>
<keyword evidence="1" id="KW-0175">Coiled coil</keyword>
<organism evidence="3">
    <name type="scientific">Menopon gallinae</name>
    <name type="common">poultry shaft louse</name>
    <dbReference type="NCBI Taxonomy" id="328185"/>
    <lineage>
        <taxon>Eukaryota</taxon>
        <taxon>Metazoa</taxon>
        <taxon>Ecdysozoa</taxon>
        <taxon>Arthropoda</taxon>
        <taxon>Hexapoda</taxon>
        <taxon>Insecta</taxon>
        <taxon>Pterygota</taxon>
        <taxon>Neoptera</taxon>
        <taxon>Paraneoptera</taxon>
        <taxon>Psocodea</taxon>
        <taxon>Troctomorpha</taxon>
        <taxon>Phthiraptera</taxon>
        <taxon>Amblycera</taxon>
        <taxon>Menoponidae</taxon>
        <taxon>Menopon</taxon>
    </lineage>
</organism>
<dbReference type="GO" id="GO:0034451">
    <property type="term" value="C:centriolar satellite"/>
    <property type="evidence" value="ECO:0007669"/>
    <property type="project" value="TreeGrafter"/>
</dbReference>
<dbReference type="PANTHER" id="PTHR31935:SF1">
    <property type="entry name" value="COILED-COIL DOMAIN-CONTAINING PROTEIN 13"/>
    <property type="match status" value="1"/>
</dbReference>
<evidence type="ECO:0000256" key="1">
    <source>
        <dbReference type="SAM" id="Coils"/>
    </source>
</evidence>
<dbReference type="AlphaFoldDB" id="A0AAW2I131"/>
<dbReference type="PANTHER" id="PTHR31935">
    <property type="entry name" value="COILED-COIL DOMAIN-CONTAINING PROTEIN 13"/>
    <property type="match status" value="1"/>
</dbReference>
<feature type="coiled-coil region" evidence="1">
    <location>
        <begin position="340"/>
        <end position="388"/>
    </location>
</feature>
<dbReference type="EMBL" id="JARGDH010000002">
    <property type="protein sequence ID" value="KAL0275418.1"/>
    <property type="molecule type" value="Genomic_DNA"/>
</dbReference>
<dbReference type="GO" id="GO:1905515">
    <property type="term" value="P:non-motile cilium assembly"/>
    <property type="evidence" value="ECO:0007669"/>
    <property type="project" value="TreeGrafter"/>
</dbReference>
<gene>
    <name evidence="3" type="ORF">PYX00_003271</name>
</gene>
<evidence type="ECO:0000313" key="3">
    <source>
        <dbReference type="EMBL" id="KAL0275418.1"/>
    </source>
</evidence>
<proteinExistence type="predicted"/>
<protein>
    <recommendedName>
        <fullName evidence="4">Coiled-coil domain-containing protein 13</fullName>
    </recommendedName>
</protein>
<name>A0AAW2I131_9NEOP</name>
<dbReference type="GO" id="GO:0031122">
    <property type="term" value="P:cytoplasmic microtubule organization"/>
    <property type="evidence" value="ECO:0007669"/>
    <property type="project" value="TreeGrafter"/>
</dbReference>
<evidence type="ECO:0000256" key="2">
    <source>
        <dbReference type="SAM" id="MobiDB-lite"/>
    </source>
</evidence>